<sequence>MSRAGGGELAVFVTEPCVAKVHGPEFAYYRDGRLVSGISFESSSYGVGTEPELLAPALTAAGLIGPDAEIDLDDDEERQVRAISDFFGLPELDLSETELADPELADPE</sequence>
<reference evidence="1" key="1">
    <citation type="submission" date="2024-07" db="EMBL/GenBank/DDBJ databases">
        <authorList>
            <person name="Yu S.T."/>
        </authorList>
    </citation>
    <scope>NUCLEOTIDE SEQUENCE</scope>
    <source>
        <strain evidence="1">R08</strain>
    </source>
</reference>
<gene>
    <name evidence="1" type="ORF">AB5J58_24810</name>
</gene>
<dbReference type="EMBL" id="CP163431">
    <property type="protein sequence ID" value="XDQ03173.1"/>
    <property type="molecule type" value="Genomic_DNA"/>
</dbReference>
<name>A0AB39MEE6_9ACTN</name>
<organism evidence="1">
    <name type="scientific">Streptomyces sp. R08</name>
    <dbReference type="NCBI Taxonomy" id="3238624"/>
    <lineage>
        <taxon>Bacteria</taxon>
        <taxon>Bacillati</taxon>
        <taxon>Actinomycetota</taxon>
        <taxon>Actinomycetes</taxon>
        <taxon>Kitasatosporales</taxon>
        <taxon>Streptomycetaceae</taxon>
        <taxon>Streptomyces</taxon>
    </lineage>
</organism>
<proteinExistence type="predicted"/>
<accession>A0AB39MEE6</accession>
<protein>
    <submittedName>
        <fullName evidence="1">Uncharacterized protein</fullName>
    </submittedName>
</protein>
<dbReference type="AlphaFoldDB" id="A0AB39MEE6"/>
<evidence type="ECO:0000313" key="1">
    <source>
        <dbReference type="EMBL" id="XDQ03173.1"/>
    </source>
</evidence>
<dbReference type="RefSeq" id="WP_369189133.1">
    <property type="nucleotide sequence ID" value="NZ_CP163431.1"/>
</dbReference>